<evidence type="ECO:0000313" key="3">
    <source>
        <dbReference type="Proteomes" id="UP001346149"/>
    </source>
</evidence>
<feature type="region of interest" description="Disordered" evidence="1">
    <location>
        <begin position="43"/>
        <end position="79"/>
    </location>
</feature>
<dbReference type="AlphaFoldDB" id="A0AAN7L480"/>
<evidence type="ECO:0000313" key="2">
    <source>
        <dbReference type="EMBL" id="KAK4774366.1"/>
    </source>
</evidence>
<keyword evidence="3" id="KW-1185">Reference proteome</keyword>
<organism evidence="2 3">
    <name type="scientific">Trapa natans</name>
    <name type="common">Water chestnut</name>
    <dbReference type="NCBI Taxonomy" id="22666"/>
    <lineage>
        <taxon>Eukaryota</taxon>
        <taxon>Viridiplantae</taxon>
        <taxon>Streptophyta</taxon>
        <taxon>Embryophyta</taxon>
        <taxon>Tracheophyta</taxon>
        <taxon>Spermatophyta</taxon>
        <taxon>Magnoliopsida</taxon>
        <taxon>eudicotyledons</taxon>
        <taxon>Gunneridae</taxon>
        <taxon>Pentapetalae</taxon>
        <taxon>rosids</taxon>
        <taxon>malvids</taxon>
        <taxon>Myrtales</taxon>
        <taxon>Lythraceae</taxon>
        <taxon>Trapa</taxon>
    </lineage>
</organism>
<sequence>MGPYPYLGGGAQKESGWGSWAWGKGKTCDFVKSSAGIRRECRYLPPPPLLNSSSKVNTERVDGKARRPPTSAASSSSAA</sequence>
<gene>
    <name evidence="2" type="ORF">SAY86_009301</name>
</gene>
<dbReference type="Proteomes" id="UP001346149">
    <property type="component" value="Unassembled WGS sequence"/>
</dbReference>
<evidence type="ECO:0000256" key="1">
    <source>
        <dbReference type="SAM" id="MobiDB-lite"/>
    </source>
</evidence>
<dbReference type="EMBL" id="JAXQNO010000019">
    <property type="protein sequence ID" value="KAK4774366.1"/>
    <property type="molecule type" value="Genomic_DNA"/>
</dbReference>
<protein>
    <submittedName>
        <fullName evidence="2">Uncharacterized protein</fullName>
    </submittedName>
</protein>
<proteinExistence type="predicted"/>
<name>A0AAN7L480_TRANT</name>
<reference evidence="2 3" key="1">
    <citation type="journal article" date="2023" name="Hortic Res">
        <title>Pangenome of water caltrop reveals structural variations and asymmetric subgenome divergence after allopolyploidization.</title>
        <authorList>
            <person name="Zhang X."/>
            <person name="Chen Y."/>
            <person name="Wang L."/>
            <person name="Yuan Y."/>
            <person name="Fang M."/>
            <person name="Shi L."/>
            <person name="Lu R."/>
            <person name="Comes H.P."/>
            <person name="Ma Y."/>
            <person name="Chen Y."/>
            <person name="Huang G."/>
            <person name="Zhou Y."/>
            <person name="Zheng Z."/>
            <person name="Qiu Y."/>
        </authorList>
    </citation>
    <scope>NUCLEOTIDE SEQUENCE [LARGE SCALE GENOMIC DNA]</scope>
    <source>
        <strain evidence="2">F231</strain>
    </source>
</reference>
<accession>A0AAN7L480</accession>
<comment type="caution">
    <text evidence="2">The sequence shown here is derived from an EMBL/GenBank/DDBJ whole genome shotgun (WGS) entry which is preliminary data.</text>
</comment>